<evidence type="ECO:0000256" key="7">
    <source>
        <dbReference type="SAM" id="MobiDB-lite"/>
    </source>
</evidence>
<dbReference type="InterPro" id="IPR008984">
    <property type="entry name" value="SMAD_FHA_dom_sf"/>
</dbReference>
<evidence type="ECO:0000256" key="2">
    <source>
        <dbReference type="ARBA" id="ARBA00022723"/>
    </source>
</evidence>
<feature type="compositionally biased region" description="Low complexity" evidence="7">
    <location>
        <begin position="110"/>
        <end position="123"/>
    </location>
</feature>
<feature type="region of interest" description="Disordered" evidence="7">
    <location>
        <begin position="1"/>
        <end position="156"/>
    </location>
</feature>
<dbReference type="InterPro" id="IPR042823">
    <property type="entry name" value="Dma1/Dma2_RING-H2"/>
</dbReference>
<organism evidence="10 11">
    <name type="scientific">Nakaseomyces bracarensis</name>
    <dbReference type="NCBI Taxonomy" id="273131"/>
    <lineage>
        <taxon>Eukaryota</taxon>
        <taxon>Fungi</taxon>
        <taxon>Dikarya</taxon>
        <taxon>Ascomycota</taxon>
        <taxon>Saccharomycotina</taxon>
        <taxon>Saccharomycetes</taxon>
        <taxon>Saccharomycetales</taxon>
        <taxon>Saccharomycetaceae</taxon>
        <taxon>Nakaseomyces</taxon>
    </lineage>
</organism>
<dbReference type="Pfam" id="PF00498">
    <property type="entry name" value="FHA"/>
    <property type="match status" value="1"/>
</dbReference>
<dbReference type="Proteomes" id="UP001623330">
    <property type="component" value="Unassembled WGS sequence"/>
</dbReference>
<proteinExistence type="predicted"/>
<feature type="domain" description="RING-type" evidence="9">
    <location>
        <begin position="507"/>
        <end position="551"/>
    </location>
</feature>
<keyword evidence="5" id="KW-0862">Zinc</keyword>
<dbReference type="Gene3D" id="3.30.40.10">
    <property type="entry name" value="Zinc/RING finger domain, C3HC4 (zinc finger)"/>
    <property type="match status" value="1"/>
</dbReference>
<feature type="compositionally biased region" description="Polar residues" evidence="7">
    <location>
        <begin position="11"/>
        <end position="43"/>
    </location>
</feature>
<dbReference type="SUPFAM" id="SSF57850">
    <property type="entry name" value="RING/U-box"/>
    <property type="match status" value="1"/>
</dbReference>
<dbReference type="SMART" id="SM00240">
    <property type="entry name" value="FHA"/>
    <property type="match status" value="1"/>
</dbReference>
<dbReference type="CDD" id="cd16458">
    <property type="entry name" value="RING-H2_Dmap-like"/>
    <property type="match status" value="1"/>
</dbReference>
<dbReference type="Pfam" id="PF17123">
    <property type="entry name" value="zf-RING_11"/>
    <property type="match status" value="1"/>
</dbReference>
<dbReference type="PANTHER" id="PTHR15067">
    <property type="entry name" value="E3 UBIQUITIN-PROTEIN LIGASE RNF8"/>
    <property type="match status" value="1"/>
</dbReference>
<evidence type="ECO:0000259" key="9">
    <source>
        <dbReference type="PROSITE" id="PS50089"/>
    </source>
</evidence>
<feature type="region of interest" description="Disordered" evidence="7">
    <location>
        <begin position="192"/>
        <end position="218"/>
    </location>
</feature>
<comment type="caution">
    <text evidence="10">The sequence shown here is derived from an EMBL/GenBank/DDBJ whole genome shotgun (WGS) entry which is preliminary data.</text>
</comment>
<feature type="domain" description="FHA" evidence="8">
    <location>
        <begin position="369"/>
        <end position="432"/>
    </location>
</feature>
<evidence type="ECO:0000256" key="4">
    <source>
        <dbReference type="ARBA" id="ARBA00022786"/>
    </source>
</evidence>
<feature type="compositionally biased region" description="Low complexity" evidence="7">
    <location>
        <begin position="68"/>
        <end position="99"/>
    </location>
</feature>
<dbReference type="EMBL" id="JBEVYD010000005">
    <property type="protein sequence ID" value="KAL3232478.1"/>
    <property type="molecule type" value="Genomic_DNA"/>
</dbReference>
<dbReference type="PROSITE" id="PS50006">
    <property type="entry name" value="FHA_DOMAIN"/>
    <property type="match status" value="1"/>
</dbReference>
<keyword evidence="11" id="KW-1185">Reference proteome</keyword>
<dbReference type="PROSITE" id="PS50089">
    <property type="entry name" value="ZF_RING_2"/>
    <property type="match status" value="1"/>
</dbReference>
<feature type="compositionally biased region" description="Low complexity" evidence="7">
    <location>
        <begin position="44"/>
        <end position="57"/>
    </location>
</feature>
<dbReference type="InterPro" id="IPR000253">
    <property type="entry name" value="FHA_dom"/>
</dbReference>
<dbReference type="PANTHER" id="PTHR15067:SF7">
    <property type="entry name" value="E3 UBIQUITIN-PROTEIN LIGASE DMA1-RELATED"/>
    <property type="match status" value="1"/>
</dbReference>
<evidence type="ECO:0000313" key="11">
    <source>
        <dbReference type="Proteomes" id="UP001623330"/>
    </source>
</evidence>
<keyword evidence="4" id="KW-0833">Ubl conjugation pathway</keyword>
<evidence type="ECO:0000259" key="8">
    <source>
        <dbReference type="PROSITE" id="PS50006"/>
    </source>
</evidence>
<keyword evidence="1" id="KW-0808">Transferase</keyword>
<name>A0ABR4NUW6_9SACH</name>
<dbReference type="SUPFAM" id="SSF49879">
    <property type="entry name" value="SMAD/FHA domain"/>
    <property type="match status" value="1"/>
</dbReference>
<dbReference type="InterPro" id="IPR013083">
    <property type="entry name" value="Znf_RING/FYVE/PHD"/>
</dbReference>
<evidence type="ECO:0000313" key="10">
    <source>
        <dbReference type="EMBL" id="KAL3232478.1"/>
    </source>
</evidence>
<gene>
    <name evidence="10" type="ORF">RNJ44_04394</name>
</gene>
<evidence type="ECO:0000256" key="3">
    <source>
        <dbReference type="ARBA" id="ARBA00022771"/>
    </source>
</evidence>
<protein>
    <submittedName>
        <fullName evidence="10">E3 ubiquitin-protein ligase DMA1</fullName>
    </submittedName>
</protein>
<sequence>MYTPIQIGTPLDSNSGEARQNSETSNRSGRSHSNPNTGSRFNMSGNTNSNGTTGFSSLLTSFGIRQHSNSNSNTNSTNTVNSQTNNNNNNNNNNTNNNTPSASALGVSLTGNSTASNTANNGGRRTPIETTINRSRTSSIPGSSVPLSVRQQQHQQQMQIQRQIQANMSHGSAPIVHTHSQNYQLPISLSLSSQRENGPGSGNGNPNEQPETEHPAGNNVVIDLTGDNTGIANGVAVSTNPFLQAANSLSRNNTGADNLTHLNESGTMSSPVEQPATAAITSALNNQNKNLRHYVYAADQENSDELLNLQLPPDKPRPEPVDKETLKQRKDKSGFFSIRLTPFIDSSSSTNQGLFFEPVIRKAGPGSQLVIGRYTERVHEAISKIPEQYHPVVFKSKVVSRTHGCFKVDSQGNWYIQDIKSSSGTFLNHQRLSQASTLSKDTLLHDGDILQLGMDFRGGTEEIYRCVRMRVELNRSWKLKANAFNKEALQKMRKLQKLTTGSDEEDCSICLSKIKPCQAIFISPCAHTWHFRCVRRLVMLAYPQFVCPNCRSTCDLEASLDNSDSESESGIESDGDELVDQLNGLMDHQKDIRMAD</sequence>
<evidence type="ECO:0000256" key="6">
    <source>
        <dbReference type="PROSITE-ProRule" id="PRU00175"/>
    </source>
</evidence>
<keyword evidence="3 6" id="KW-0863">Zinc-finger</keyword>
<evidence type="ECO:0000256" key="1">
    <source>
        <dbReference type="ARBA" id="ARBA00022679"/>
    </source>
</evidence>
<accession>A0ABR4NUW6</accession>
<evidence type="ECO:0000256" key="5">
    <source>
        <dbReference type="ARBA" id="ARBA00022833"/>
    </source>
</evidence>
<keyword evidence="2" id="KW-0479">Metal-binding</keyword>
<reference evidence="10 11" key="1">
    <citation type="submission" date="2024-05" db="EMBL/GenBank/DDBJ databases">
        <title>Long read based assembly of the Candida bracarensis genome reveals expanded adhesin content.</title>
        <authorList>
            <person name="Marcet-Houben M."/>
            <person name="Ksiezopolska E."/>
            <person name="Gabaldon T."/>
        </authorList>
    </citation>
    <scope>NUCLEOTIDE SEQUENCE [LARGE SCALE GENOMIC DNA]</scope>
    <source>
        <strain evidence="10 11">CBM6</strain>
    </source>
</reference>
<feature type="compositionally biased region" description="Polar residues" evidence="7">
    <location>
        <begin position="128"/>
        <end position="146"/>
    </location>
</feature>
<dbReference type="InterPro" id="IPR001841">
    <property type="entry name" value="Znf_RING"/>
</dbReference>
<dbReference type="Gene3D" id="2.60.200.20">
    <property type="match status" value="1"/>
</dbReference>